<evidence type="ECO:0000313" key="2">
    <source>
        <dbReference type="EMBL" id="KAK6163477.1"/>
    </source>
</evidence>
<dbReference type="EMBL" id="JABTTQ020000001">
    <property type="protein sequence ID" value="KAK6163477.1"/>
    <property type="molecule type" value="Genomic_DNA"/>
</dbReference>
<sequence>MDSMASNKVWDLVKLPDGVKTIGCKWVFKTKKDSKGNIERYKVRLVAKGFTQREGTDYTETFSLVDDILLATNDKGLLYEETYINKVLERFHMKDCSPNVAPIVKGDKFNLDQCPKNELEREQMKTIPYASAIGSLISIAAVFMAKNNKSGSRSKHIDIKYLAVRERVKEKKVVIEHISIELMPIL</sequence>
<keyword evidence="3" id="KW-1185">Reference proteome</keyword>
<dbReference type="Pfam" id="PF07727">
    <property type="entry name" value="RVT_2"/>
    <property type="match status" value="1"/>
</dbReference>
<accession>A0ABR0XW75</accession>
<organism evidence="2 3">
    <name type="scientific">Rehmannia glutinosa</name>
    <name type="common">Chinese foxglove</name>
    <dbReference type="NCBI Taxonomy" id="99300"/>
    <lineage>
        <taxon>Eukaryota</taxon>
        <taxon>Viridiplantae</taxon>
        <taxon>Streptophyta</taxon>
        <taxon>Embryophyta</taxon>
        <taxon>Tracheophyta</taxon>
        <taxon>Spermatophyta</taxon>
        <taxon>Magnoliopsida</taxon>
        <taxon>eudicotyledons</taxon>
        <taxon>Gunneridae</taxon>
        <taxon>Pentapetalae</taxon>
        <taxon>asterids</taxon>
        <taxon>lamiids</taxon>
        <taxon>Lamiales</taxon>
        <taxon>Orobanchaceae</taxon>
        <taxon>Rehmannieae</taxon>
        <taxon>Rehmannia</taxon>
    </lineage>
</organism>
<evidence type="ECO:0000259" key="1">
    <source>
        <dbReference type="Pfam" id="PF07727"/>
    </source>
</evidence>
<proteinExistence type="predicted"/>
<name>A0ABR0XW75_REHGL</name>
<dbReference type="InterPro" id="IPR013103">
    <property type="entry name" value="RVT_2"/>
</dbReference>
<comment type="caution">
    <text evidence="2">The sequence shown here is derived from an EMBL/GenBank/DDBJ whole genome shotgun (WGS) entry which is preliminary data.</text>
</comment>
<reference evidence="2 3" key="1">
    <citation type="journal article" date="2021" name="Comput. Struct. Biotechnol. J.">
        <title>De novo genome assembly of the potent medicinal plant Rehmannia glutinosa using nanopore technology.</title>
        <authorList>
            <person name="Ma L."/>
            <person name="Dong C."/>
            <person name="Song C."/>
            <person name="Wang X."/>
            <person name="Zheng X."/>
            <person name="Niu Y."/>
            <person name="Chen S."/>
            <person name="Feng W."/>
        </authorList>
    </citation>
    <scope>NUCLEOTIDE SEQUENCE [LARGE SCALE GENOMIC DNA]</scope>
    <source>
        <strain evidence="2">DH-2019</strain>
    </source>
</reference>
<evidence type="ECO:0000313" key="3">
    <source>
        <dbReference type="Proteomes" id="UP001318860"/>
    </source>
</evidence>
<dbReference type="Proteomes" id="UP001318860">
    <property type="component" value="Unassembled WGS sequence"/>
</dbReference>
<feature type="domain" description="Reverse transcriptase Ty1/copia-type" evidence="1">
    <location>
        <begin position="7"/>
        <end position="65"/>
    </location>
</feature>
<gene>
    <name evidence="2" type="ORF">DH2020_000341</name>
</gene>
<protein>
    <recommendedName>
        <fullName evidence="1">Reverse transcriptase Ty1/copia-type domain-containing protein</fullName>
    </recommendedName>
</protein>